<evidence type="ECO:0000313" key="2">
    <source>
        <dbReference type="Proteomes" id="UP000016761"/>
    </source>
</evidence>
<name>U4T911_9GAMM</name>
<comment type="caution">
    <text evidence="1">The sequence shown here is derived from an EMBL/GenBank/DDBJ whole genome shotgun (WGS) entry which is preliminary data.</text>
</comment>
<dbReference type="AlphaFoldDB" id="U4T911"/>
<dbReference type="EMBL" id="AUSW01000013">
    <property type="protein sequence ID" value="ERL56591.1"/>
    <property type="molecule type" value="Genomic_DNA"/>
</dbReference>
<dbReference type="PATRIC" id="fig|1354303.4.peg.608"/>
<organism evidence="1 2">
    <name type="scientific">Psychrobacter aquaticus CMS 56</name>
    <dbReference type="NCBI Taxonomy" id="1354303"/>
    <lineage>
        <taxon>Bacteria</taxon>
        <taxon>Pseudomonadati</taxon>
        <taxon>Pseudomonadota</taxon>
        <taxon>Gammaproteobacteria</taxon>
        <taxon>Moraxellales</taxon>
        <taxon>Moraxellaceae</taxon>
        <taxon>Psychrobacter</taxon>
    </lineage>
</organism>
<evidence type="ECO:0000313" key="1">
    <source>
        <dbReference type="EMBL" id="ERL56591.1"/>
    </source>
</evidence>
<keyword evidence="2" id="KW-1185">Reference proteome</keyword>
<accession>U4T911</accession>
<dbReference type="Proteomes" id="UP000016761">
    <property type="component" value="Unassembled WGS sequence"/>
</dbReference>
<gene>
    <name evidence="1" type="ORF">M917_0617</name>
</gene>
<dbReference type="STRING" id="1354303.M917_0617"/>
<proteinExistence type="predicted"/>
<reference evidence="1 2" key="1">
    <citation type="journal article" date="2013" name="Genome Announc.">
        <title>Draft Genome Sequence of Psychrobacter aquaticus Strain CMS 56T, Isolated from a Cyanobacterial Mat Sample Collected from Water Bodies in the McMurdo Dry Valley Region of Antarctica.</title>
        <authorList>
            <person name="Reddy G.S."/>
            <person name="Ara S."/>
            <person name="Singh A."/>
            <person name="Kumar Pinnaka A."/>
            <person name="Shivaji S."/>
        </authorList>
    </citation>
    <scope>NUCLEOTIDE SEQUENCE [LARGE SCALE GENOMIC DNA]</scope>
    <source>
        <strain evidence="1 2">CMS 56</strain>
    </source>
</reference>
<protein>
    <submittedName>
        <fullName evidence="1">Uncharacterized protein</fullName>
    </submittedName>
</protein>
<sequence length="46" mass="5165">MEFFDCDITDCDCTLSTANDSNKKSKDSDINITKNNLDLGACEMKR</sequence>